<sequence length="727" mass="80877">MPVSPSVSAPAPAATSSAWRWWQWLLLVLAVLVGAAAVAVLTLDSWLRPLLEKQVATQSKGQYELRIGNLRTRLAAGSISLRNVHLRSNAARQAATDSAARLPEARLDVGRLDIAGIGLWQLIKREVVPVKYLGVDSLCVRLTSVLPTSSASDSVPLHKQLPLGLAGLRLNRVVLQRLQGAYHPRNAPDSMTLRQLDVRLHDVLVSAEGAADRHRLGYANGMDIVLLGGSIAAFKHCLNLGGMRFSLQKHQLQLDSLLVQPRLSLRVPKTTYARIDLLLPRVEVAGLRIRRLLRRHRLKADTLRVVLPRLALDPPTITPEPLHELLKPWLGQIELRHLALTKGSLYVAGLPQKPNVQNINLVANELCIDSASAGAPGRLYYARNWLVDTGPATALLDGPYYRVAYQRVHLETLKRRLHLRNLRLQPKFATSELSRRKGYQAPNVTLLVPDLDIQGFDFPALIRRRQLVVRQVELRNAVLQTRGDGRFPLNPKRSVATPDMIGRLPFRVDIRRLSVYKGTFYSQYRAPLNPVRGRFAFTDFDITLRNISNDPRRMSRTSPATGYASALLQNRCRITARLSANLLDPSGYHLLTGQLGAASLHILNPMTVESTNLLFKSGEVQNIRFQMGINRRRSWGTVWAQYSDLKVAILAAPTNDNRKNIKTRLLTGVVNLVVRNKNPRGGELKPGTINSDRNLNTSVFTIWQHGLTSGLLNSVGIPAKMSKSLSE</sequence>
<keyword evidence="1" id="KW-0472">Membrane</keyword>
<evidence type="ECO:0000256" key="1">
    <source>
        <dbReference type="SAM" id="Phobius"/>
    </source>
</evidence>
<feature type="transmembrane region" description="Helical" evidence="1">
    <location>
        <begin position="21"/>
        <end position="43"/>
    </location>
</feature>
<keyword evidence="1" id="KW-1133">Transmembrane helix</keyword>
<evidence type="ECO:0000313" key="3">
    <source>
        <dbReference type="Proteomes" id="UP000664144"/>
    </source>
</evidence>
<organism evidence="2 3">
    <name type="scientific">Hymenobacter telluris</name>
    <dbReference type="NCBI Taxonomy" id="2816474"/>
    <lineage>
        <taxon>Bacteria</taxon>
        <taxon>Pseudomonadati</taxon>
        <taxon>Bacteroidota</taxon>
        <taxon>Cytophagia</taxon>
        <taxon>Cytophagales</taxon>
        <taxon>Hymenobacteraceae</taxon>
        <taxon>Hymenobacter</taxon>
    </lineage>
</organism>
<dbReference type="Proteomes" id="UP000664144">
    <property type="component" value="Unassembled WGS sequence"/>
</dbReference>
<keyword evidence="3" id="KW-1185">Reference proteome</keyword>
<dbReference type="AlphaFoldDB" id="A0A939JEN9"/>
<reference evidence="2" key="1">
    <citation type="submission" date="2021-03" db="EMBL/GenBank/DDBJ databases">
        <authorList>
            <person name="Kim M.K."/>
        </authorList>
    </citation>
    <scope>NUCLEOTIDE SEQUENCE</scope>
    <source>
        <strain evidence="2">BT186</strain>
    </source>
</reference>
<comment type="caution">
    <text evidence="2">The sequence shown here is derived from an EMBL/GenBank/DDBJ whole genome shotgun (WGS) entry which is preliminary data.</text>
</comment>
<keyword evidence="1" id="KW-0812">Transmembrane</keyword>
<gene>
    <name evidence="2" type="ORF">J0X19_19535</name>
</gene>
<proteinExistence type="predicted"/>
<name>A0A939JEN9_9BACT</name>
<dbReference type="RefSeq" id="WP_206986103.1">
    <property type="nucleotide sequence ID" value="NZ_JAFLQZ010000016.1"/>
</dbReference>
<protein>
    <submittedName>
        <fullName evidence="2">Uncharacterized protein</fullName>
    </submittedName>
</protein>
<dbReference type="EMBL" id="JAFLQZ010000016">
    <property type="protein sequence ID" value="MBO0360163.1"/>
    <property type="molecule type" value="Genomic_DNA"/>
</dbReference>
<evidence type="ECO:0000313" key="2">
    <source>
        <dbReference type="EMBL" id="MBO0360163.1"/>
    </source>
</evidence>
<accession>A0A939JEN9</accession>